<dbReference type="AlphaFoldDB" id="A0ABD0K0G7"/>
<dbReference type="EMBL" id="JACVVK020000280">
    <property type="protein sequence ID" value="KAK7480494.1"/>
    <property type="molecule type" value="Genomic_DNA"/>
</dbReference>
<evidence type="ECO:0000313" key="1">
    <source>
        <dbReference type="EMBL" id="KAK7480494.1"/>
    </source>
</evidence>
<keyword evidence="2" id="KW-1185">Reference proteome</keyword>
<gene>
    <name evidence="1" type="ORF">BaRGS_00028228</name>
</gene>
<proteinExistence type="predicted"/>
<evidence type="ECO:0000313" key="2">
    <source>
        <dbReference type="Proteomes" id="UP001519460"/>
    </source>
</evidence>
<name>A0ABD0K0G7_9CAEN</name>
<accession>A0ABD0K0G7</accession>
<comment type="caution">
    <text evidence="1">The sequence shown here is derived from an EMBL/GenBank/DDBJ whole genome shotgun (WGS) entry which is preliminary data.</text>
</comment>
<reference evidence="1 2" key="1">
    <citation type="journal article" date="2023" name="Sci. Data">
        <title>Genome assembly of the Korean intertidal mud-creeper Batillaria attramentaria.</title>
        <authorList>
            <person name="Patra A.K."/>
            <person name="Ho P.T."/>
            <person name="Jun S."/>
            <person name="Lee S.J."/>
            <person name="Kim Y."/>
            <person name="Won Y.J."/>
        </authorList>
    </citation>
    <scope>NUCLEOTIDE SEQUENCE [LARGE SCALE GENOMIC DNA]</scope>
    <source>
        <strain evidence="1">Wonlab-2016</strain>
    </source>
</reference>
<dbReference type="Proteomes" id="UP001519460">
    <property type="component" value="Unassembled WGS sequence"/>
</dbReference>
<sequence>MLVKLKEFRHVHHSIILPHQKPFDNKPASWLKRKQRFDIIRAGSGVSSKLVKNSCQTRKLPDAHSVETSRQNLWHACSCPLPLRTTPSAAAATHTLSKFIHKSDVLKAEII</sequence>
<organism evidence="1 2">
    <name type="scientific">Batillaria attramentaria</name>
    <dbReference type="NCBI Taxonomy" id="370345"/>
    <lineage>
        <taxon>Eukaryota</taxon>
        <taxon>Metazoa</taxon>
        <taxon>Spiralia</taxon>
        <taxon>Lophotrochozoa</taxon>
        <taxon>Mollusca</taxon>
        <taxon>Gastropoda</taxon>
        <taxon>Caenogastropoda</taxon>
        <taxon>Sorbeoconcha</taxon>
        <taxon>Cerithioidea</taxon>
        <taxon>Batillariidae</taxon>
        <taxon>Batillaria</taxon>
    </lineage>
</organism>
<protein>
    <submittedName>
        <fullName evidence="1">Uncharacterized protein</fullName>
    </submittedName>
</protein>